<name>A0A554NBV3_9EURY</name>
<dbReference type="PANTHER" id="PTHR21240:SF28">
    <property type="entry name" value="ISO-OROTATE DECARBOXYLASE (EUROFUNG)"/>
    <property type="match status" value="1"/>
</dbReference>
<sequence>MTDRSGGPGVPLAPAVDGHVHLMPERLMGAIRESLNDVAGWEFPHGADVTAVEAELRRHGVARYVALPYAHRAGIARELNDWLVDAAADSEMCIPFATVHPEDDVGAVVREAFDAGARGLKFQCPVQEVAPDDERLGPAYELCAEYGRPVLFHAGTAPMFEDSAHVGIDRFASFVRSYPDVRACAAHMGTFEHEAFIDLAREHDRVFLDTCFAMATVVGDYVDFDPAAIPDAVFEDLAGQVLYGSDFPNMPHAYEREYEGLLARDLSESAFDALFRGAASRFLGPEVDLPAADAHPTDGAEP</sequence>
<keyword evidence="3" id="KW-0378">Hydrolase</keyword>
<gene>
    <name evidence="3" type="ORF">DP107_07790</name>
</gene>
<dbReference type="PANTHER" id="PTHR21240">
    <property type="entry name" value="2-AMINO-3-CARBOXYLMUCONATE-6-SEMIALDEHYDE DECARBOXYLASE"/>
    <property type="match status" value="1"/>
</dbReference>
<keyword evidence="4" id="KW-1185">Reference proteome</keyword>
<dbReference type="InterPro" id="IPR032465">
    <property type="entry name" value="ACMSD"/>
</dbReference>
<protein>
    <submittedName>
        <fullName evidence="3">Amidohydrolase</fullName>
    </submittedName>
</protein>
<dbReference type="InterPro" id="IPR032466">
    <property type="entry name" value="Metal_Hydrolase"/>
</dbReference>
<dbReference type="OrthoDB" id="34429at2157"/>
<organism evidence="3 4">
    <name type="scientific">Haloglomus irregulare</name>
    <dbReference type="NCBI Taxonomy" id="2234134"/>
    <lineage>
        <taxon>Archaea</taxon>
        <taxon>Methanobacteriati</taxon>
        <taxon>Methanobacteriota</taxon>
        <taxon>Stenosarchaea group</taxon>
        <taxon>Halobacteria</taxon>
        <taxon>Halobacteriales</taxon>
        <taxon>Natronomonadaceae</taxon>
        <taxon>Haloglomus</taxon>
    </lineage>
</organism>
<dbReference type="RefSeq" id="WP_144261568.1">
    <property type="nucleotide sequence ID" value="NZ_QMDX01000003.1"/>
</dbReference>
<feature type="domain" description="Amidohydrolase-related" evidence="2">
    <location>
        <begin position="16"/>
        <end position="284"/>
    </location>
</feature>
<keyword evidence="1" id="KW-0456">Lyase</keyword>
<dbReference type="Pfam" id="PF04909">
    <property type="entry name" value="Amidohydro_2"/>
    <property type="match status" value="1"/>
</dbReference>
<dbReference type="InParanoid" id="A0A554NBV3"/>
<accession>A0A554NBV3</accession>
<dbReference type="AlphaFoldDB" id="A0A554NBV3"/>
<dbReference type="GO" id="GO:0016787">
    <property type="term" value="F:hydrolase activity"/>
    <property type="evidence" value="ECO:0007669"/>
    <property type="project" value="UniProtKB-KW"/>
</dbReference>
<reference evidence="3 4" key="1">
    <citation type="submission" date="2018-06" db="EMBL/GenBank/DDBJ databases">
        <title>Natronomonas sp. F16-60 a new haloarchaeon isolated from a solar saltern of Isla Cristina, Huelva, Spain.</title>
        <authorList>
            <person name="Duran-Viseras A."/>
            <person name="Sanchez-Porro C."/>
            <person name="Ventosa A."/>
        </authorList>
    </citation>
    <scope>NUCLEOTIDE SEQUENCE [LARGE SCALE GENOMIC DNA]</scope>
    <source>
        <strain evidence="3 4">F16-60</strain>
    </source>
</reference>
<comment type="caution">
    <text evidence="3">The sequence shown here is derived from an EMBL/GenBank/DDBJ whole genome shotgun (WGS) entry which is preliminary data.</text>
</comment>
<dbReference type="SUPFAM" id="SSF51556">
    <property type="entry name" value="Metallo-dependent hydrolases"/>
    <property type="match status" value="1"/>
</dbReference>
<dbReference type="GO" id="GO:0016831">
    <property type="term" value="F:carboxy-lyase activity"/>
    <property type="evidence" value="ECO:0007669"/>
    <property type="project" value="InterPro"/>
</dbReference>
<dbReference type="CDD" id="cd01292">
    <property type="entry name" value="metallo-dependent_hydrolases"/>
    <property type="match status" value="1"/>
</dbReference>
<dbReference type="EMBL" id="QMDX01000003">
    <property type="protein sequence ID" value="TSD14849.1"/>
    <property type="molecule type" value="Genomic_DNA"/>
</dbReference>
<dbReference type="Gene3D" id="3.20.20.140">
    <property type="entry name" value="Metal-dependent hydrolases"/>
    <property type="match status" value="1"/>
</dbReference>
<evidence type="ECO:0000256" key="1">
    <source>
        <dbReference type="ARBA" id="ARBA00023239"/>
    </source>
</evidence>
<dbReference type="InterPro" id="IPR006680">
    <property type="entry name" value="Amidohydro-rel"/>
</dbReference>
<evidence type="ECO:0000259" key="2">
    <source>
        <dbReference type="Pfam" id="PF04909"/>
    </source>
</evidence>
<dbReference type="GO" id="GO:0005737">
    <property type="term" value="C:cytoplasm"/>
    <property type="evidence" value="ECO:0007669"/>
    <property type="project" value="TreeGrafter"/>
</dbReference>
<proteinExistence type="predicted"/>
<evidence type="ECO:0000313" key="3">
    <source>
        <dbReference type="EMBL" id="TSD14849.1"/>
    </source>
</evidence>
<dbReference type="GO" id="GO:0019748">
    <property type="term" value="P:secondary metabolic process"/>
    <property type="evidence" value="ECO:0007669"/>
    <property type="project" value="TreeGrafter"/>
</dbReference>
<dbReference type="Proteomes" id="UP000319894">
    <property type="component" value="Unassembled WGS sequence"/>
</dbReference>
<evidence type="ECO:0000313" key="4">
    <source>
        <dbReference type="Proteomes" id="UP000319894"/>
    </source>
</evidence>